<comment type="caution">
    <text evidence="4">The sequence shown here is derived from an EMBL/GenBank/DDBJ whole genome shotgun (WGS) entry which is preliminary data.</text>
</comment>
<evidence type="ECO:0000259" key="3">
    <source>
        <dbReference type="Pfam" id="PF23717"/>
    </source>
</evidence>
<sequence>MSQVLGISITDLEIASVVADSVTGEVLARNFVELTGPSPEIAFDAIYQLVESAPITPSAITIACSDSGMQLAIDDILAAKVVPDFILPPNPAADSSAGPIKPAWFARTTVVGTPLAFAELATTQFGSRGVVVVADLDTTGALFTGQSVALIDTSTRTVVGASAVSGFGERLPVTEPEGAQTLADAIAVIPNPSNAVHGVVVVGPGAQVLGVAPSLEYALQLPVQLVDDPQYAAASGAAMVAAAAVGHSRDNNRWVLLSASAGAALLLAVGVIIAVVMTGGSNNPETVSDDNSVTATFSSTTTTKPVTTSKGLSRISSPTMSVPASSTRTIPAPPPAPPTTVTQAPPPITVTQPPPPVTTTDPPETTEPPETTDPPETTTTTTTTPPGTTTTTAATP</sequence>
<dbReference type="EMBL" id="JAWLUM010000001">
    <property type="protein sequence ID" value="MDV7132845.1"/>
    <property type="molecule type" value="Genomic_DNA"/>
</dbReference>
<organism evidence="4 5">
    <name type="scientific">Williamsia marianensis</name>
    <dbReference type="NCBI Taxonomy" id="85044"/>
    <lineage>
        <taxon>Bacteria</taxon>
        <taxon>Bacillati</taxon>
        <taxon>Actinomycetota</taxon>
        <taxon>Actinomycetes</taxon>
        <taxon>Mycobacteriales</taxon>
        <taxon>Nocardiaceae</taxon>
        <taxon>Williamsia</taxon>
    </lineage>
</organism>
<keyword evidence="5" id="KW-1185">Reference proteome</keyword>
<keyword evidence="2" id="KW-0472">Membrane</keyword>
<evidence type="ECO:0000256" key="2">
    <source>
        <dbReference type="SAM" id="Phobius"/>
    </source>
</evidence>
<dbReference type="RefSeq" id="WP_317712177.1">
    <property type="nucleotide sequence ID" value="NZ_JAWLUM010000001.1"/>
</dbReference>
<feature type="compositionally biased region" description="Pro residues" evidence="1">
    <location>
        <begin position="331"/>
        <end position="357"/>
    </location>
</feature>
<feature type="region of interest" description="Disordered" evidence="1">
    <location>
        <begin position="281"/>
        <end position="396"/>
    </location>
</feature>
<feature type="compositionally biased region" description="Low complexity" evidence="1">
    <location>
        <begin position="374"/>
        <end position="396"/>
    </location>
</feature>
<reference evidence="4 5" key="1">
    <citation type="submission" date="2023-10" db="EMBL/GenBank/DDBJ databases">
        <title>Development of a sustainable strategy for remediation of hydrocarbon-contaminated territories based on the waste exchange concept.</title>
        <authorList>
            <person name="Krivoruchko A."/>
        </authorList>
    </citation>
    <scope>NUCLEOTIDE SEQUENCE [LARGE SCALE GENOMIC DNA]</scope>
    <source>
        <strain evidence="4 5">IEGM 1236</strain>
    </source>
</reference>
<accession>A0ABU4ENP4</accession>
<dbReference type="InterPro" id="IPR055583">
    <property type="entry name" value="DUF7159"/>
</dbReference>
<gene>
    <name evidence="4" type="ORF">R4198_03995</name>
</gene>
<evidence type="ECO:0000313" key="4">
    <source>
        <dbReference type="EMBL" id="MDV7132845.1"/>
    </source>
</evidence>
<keyword evidence="2" id="KW-0812">Transmembrane</keyword>
<keyword evidence="2" id="KW-1133">Transmembrane helix</keyword>
<evidence type="ECO:0000313" key="5">
    <source>
        <dbReference type="Proteomes" id="UP001185792"/>
    </source>
</evidence>
<feature type="compositionally biased region" description="Low complexity" evidence="1">
    <location>
        <begin position="292"/>
        <end position="310"/>
    </location>
</feature>
<dbReference type="SUPFAM" id="SSF53067">
    <property type="entry name" value="Actin-like ATPase domain"/>
    <property type="match status" value="2"/>
</dbReference>
<proteinExistence type="predicted"/>
<feature type="compositionally biased region" description="Polar residues" evidence="1">
    <location>
        <begin position="281"/>
        <end position="291"/>
    </location>
</feature>
<evidence type="ECO:0000256" key="1">
    <source>
        <dbReference type="SAM" id="MobiDB-lite"/>
    </source>
</evidence>
<feature type="transmembrane region" description="Helical" evidence="2">
    <location>
        <begin position="254"/>
        <end position="277"/>
    </location>
</feature>
<feature type="compositionally biased region" description="Polar residues" evidence="1">
    <location>
        <begin position="314"/>
        <end position="328"/>
    </location>
</feature>
<dbReference type="Pfam" id="PF23717">
    <property type="entry name" value="DUF7159"/>
    <property type="match status" value="1"/>
</dbReference>
<feature type="domain" description="DUF7159" evidence="3">
    <location>
        <begin position="177"/>
        <end position="246"/>
    </location>
</feature>
<dbReference type="InterPro" id="IPR043129">
    <property type="entry name" value="ATPase_NBD"/>
</dbReference>
<protein>
    <recommendedName>
        <fullName evidence="3">DUF7159 domain-containing protein</fullName>
    </recommendedName>
</protein>
<dbReference type="Proteomes" id="UP001185792">
    <property type="component" value="Unassembled WGS sequence"/>
</dbReference>
<name>A0ABU4ENP4_WILMA</name>